<organism evidence="2 3">
    <name type="scientific">Oreochromis aureus</name>
    <name type="common">Israeli tilapia</name>
    <name type="synonym">Chromis aureus</name>
    <dbReference type="NCBI Taxonomy" id="47969"/>
    <lineage>
        <taxon>Eukaryota</taxon>
        <taxon>Metazoa</taxon>
        <taxon>Chordata</taxon>
        <taxon>Craniata</taxon>
        <taxon>Vertebrata</taxon>
        <taxon>Euteleostomi</taxon>
        <taxon>Actinopterygii</taxon>
        <taxon>Neopterygii</taxon>
        <taxon>Teleostei</taxon>
        <taxon>Neoteleostei</taxon>
        <taxon>Acanthomorphata</taxon>
        <taxon>Ovalentaria</taxon>
        <taxon>Cichlomorphae</taxon>
        <taxon>Cichliformes</taxon>
        <taxon>Cichlidae</taxon>
        <taxon>African cichlids</taxon>
        <taxon>Pseudocrenilabrinae</taxon>
        <taxon>Oreochromini</taxon>
        <taxon>Oreochromis</taxon>
    </lineage>
</organism>
<keyword evidence="3" id="KW-1185">Reference proteome</keyword>
<reference evidence="2" key="2">
    <citation type="submission" date="2025-08" db="UniProtKB">
        <authorList>
            <consortium name="Ensembl"/>
        </authorList>
    </citation>
    <scope>IDENTIFICATION</scope>
</reference>
<name>A0AAZ1X255_OREAU</name>
<dbReference type="KEGG" id="oau:120433405"/>
<dbReference type="Ensembl" id="ENSOABT00000076179.1">
    <property type="protein sequence ID" value="ENSOABP00000062031.1"/>
    <property type="gene ID" value="ENSOABG00000030122.1"/>
</dbReference>
<protein>
    <submittedName>
        <fullName evidence="2">Uncharacterized protein</fullName>
    </submittedName>
</protein>
<proteinExistence type="predicted"/>
<accession>A0AAZ1X255</accession>
<evidence type="ECO:0000313" key="2">
    <source>
        <dbReference type="Ensembl" id="ENSOABP00000062031.1"/>
    </source>
</evidence>
<dbReference type="PANTHER" id="PTHR31025:SF25">
    <property type="entry name" value="ZINC FINGER (C2H2)-60"/>
    <property type="match status" value="1"/>
</dbReference>
<evidence type="ECO:0000256" key="1">
    <source>
        <dbReference type="SAM" id="MobiDB-lite"/>
    </source>
</evidence>
<dbReference type="AlphaFoldDB" id="A0AAZ1X255"/>
<sequence length="532" mass="59496">MDSVALKVIFGQQSEKLVLSSGMPRTVEELHETVRETFGLVEDFTLHYYDDSFGDFFTLHSPNQIKDRGTVKAVIIPSVVLTLIPQCENPSDVSSLNESSSSSTYKTTEDQTDGSSRSSDNTVILSPLQSPLKTAWPDEIVIPLFSVATETVLKNANEVFVQNGTVLNNTSVKSDIMEKLADYMYSYTAYPTGLQIGEVAEALVKKHPCLTEPGSRNGWMGWMYSLKYKMGNYRSKLRSLGVPEVTCNSLKNKHPDDKAPAKNIKKARKGEVLFLPHYPGQDGKEQQELERQQLIDECKKKNSTAIKDLMCKTFAHRRHDIISQQLSVSDIKDRWPALFDVSQVSAEFHRITTLNLEPKFMSSLDLYSSKLLSLFQAKKGAAGQRHRAQLNLLLQSGNSIEKKREVIIRCLIDHLGEDPSALIKTFEDGADAVFVEEALAEEVMKIYLLQNQDRSGEPTDVGIVIEGVTVLGKLGNLSKACCYLLGLCYALDLKYPKNLKCTFEAFQKVFMELDPGNLSVKVQRLKNDLCSL</sequence>
<dbReference type="GeneID" id="120433405"/>
<dbReference type="RefSeq" id="XP_039455476.1">
    <property type="nucleotide sequence ID" value="XM_039599542.1"/>
</dbReference>
<evidence type="ECO:0000313" key="3">
    <source>
        <dbReference type="Proteomes" id="UP000472276"/>
    </source>
</evidence>
<dbReference type="PANTHER" id="PTHR31025">
    <property type="entry name" value="SI:CH211-196P9.1-RELATED"/>
    <property type="match status" value="1"/>
</dbReference>
<gene>
    <name evidence="2" type="primary">LOC120433405</name>
</gene>
<feature type="region of interest" description="Disordered" evidence="1">
    <location>
        <begin position="89"/>
        <end position="122"/>
    </location>
</feature>
<reference evidence="3" key="1">
    <citation type="submission" date="2020-03" db="EMBL/GenBank/DDBJ databases">
        <title>Evolution of repeat sequences and sex chromosomes of tilapia species revealed by chromosome-level genomes.</title>
        <authorList>
            <person name="Xu L."/>
            <person name="Tao W."/>
            <person name="Wang D."/>
            <person name="Zhou Q."/>
        </authorList>
    </citation>
    <scope>NUCLEOTIDE SEQUENCE [LARGE SCALE GENOMIC DNA]</scope>
    <source>
        <strain evidence="3">Israel</strain>
    </source>
</reference>
<dbReference type="RefSeq" id="XP_039455477.1">
    <property type="nucleotide sequence ID" value="XM_039599543.1"/>
</dbReference>
<dbReference type="Proteomes" id="UP000472276">
    <property type="component" value="Unassembled WGS sequence"/>
</dbReference>
<reference evidence="2" key="3">
    <citation type="submission" date="2025-09" db="UniProtKB">
        <authorList>
            <consortium name="Ensembl"/>
        </authorList>
    </citation>
    <scope>IDENTIFICATION</scope>
</reference>
<feature type="compositionally biased region" description="Polar residues" evidence="1">
    <location>
        <begin position="113"/>
        <end position="122"/>
    </location>
</feature>
<feature type="compositionally biased region" description="Low complexity" evidence="1">
    <location>
        <begin position="91"/>
        <end position="103"/>
    </location>
</feature>